<dbReference type="Proteomes" id="UP000076727">
    <property type="component" value="Unassembled WGS sequence"/>
</dbReference>
<gene>
    <name evidence="1" type="ORF">DAEQUDRAFT_204392</name>
</gene>
<organism evidence="1 2">
    <name type="scientific">Daedalea quercina L-15889</name>
    <dbReference type="NCBI Taxonomy" id="1314783"/>
    <lineage>
        <taxon>Eukaryota</taxon>
        <taxon>Fungi</taxon>
        <taxon>Dikarya</taxon>
        <taxon>Basidiomycota</taxon>
        <taxon>Agaricomycotina</taxon>
        <taxon>Agaricomycetes</taxon>
        <taxon>Polyporales</taxon>
        <taxon>Fomitopsis</taxon>
    </lineage>
</organism>
<dbReference type="AlphaFoldDB" id="A0A165R7K6"/>
<sequence length="441" mass="49565">MHFHTTENPAYNIMESYAPLIALPPELWDHVIGELSSDPPSLRACGLTQRTWVSSTRRHLFKEIELKGSADCRRFRDILLLSAALGTGIAQHVCDITLSKIRLRLGFSADSVTTDVPLLEEILSSLPNVICLRLDDVDVSYAPARPSTRVHGYPDKPLQSLFTLPRLQTLYLVALVFNSPFDTMMLLAAFPQASSLHLRFCVHMDGAPMHWPPQLPENEETDQLMCIRELTVAAMTETACVMSALRQPPFSCALRKLQWSQFSTDDEDSLLLDIVQEVEGTLEELEIHCAAGSELFEKMDLSNHRHLISLRVAAMRMMDTEPIEFHPSFPTFLSRTPISLRALHLPISLALSRTDGIVPWSIVDWTKCDEALRFVHSRNPLLVAYLRLYFGLRQDGRLPETVQPLTSRFSSALRAGVRVRLVVGGYIPGPGGSVPEEQFWL</sequence>
<dbReference type="OrthoDB" id="2797087at2759"/>
<dbReference type="SUPFAM" id="SSF52047">
    <property type="entry name" value="RNI-like"/>
    <property type="match status" value="1"/>
</dbReference>
<protein>
    <recommendedName>
        <fullName evidence="3">F-box domain-containing protein</fullName>
    </recommendedName>
</protein>
<name>A0A165R7K6_9APHY</name>
<keyword evidence="2" id="KW-1185">Reference proteome</keyword>
<evidence type="ECO:0000313" key="2">
    <source>
        <dbReference type="Proteomes" id="UP000076727"/>
    </source>
</evidence>
<evidence type="ECO:0008006" key="3">
    <source>
        <dbReference type="Google" id="ProtNLM"/>
    </source>
</evidence>
<reference evidence="1 2" key="1">
    <citation type="journal article" date="2016" name="Mol. Biol. Evol.">
        <title>Comparative Genomics of Early-Diverging Mushroom-Forming Fungi Provides Insights into the Origins of Lignocellulose Decay Capabilities.</title>
        <authorList>
            <person name="Nagy L.G."/>
            <person name="Riley R."/>
            <person name="Tritt A."/>
            <person name="Adam C."/>
            <person name="Daum C."/>
            <person name="Floudas D."/>
            <person name="Sun H."/>
            <person name="Yadav J.S."/>
            <person name="Pangilinan J."/>
            <person name="Larsson K.H."/>
            <person name="Matsuura K."/>
            <person name="Barry K."/>
            <person name="Labutti K."/>
            <person name="Kuo R."/>
            <person name="Ohm R.A."/>
            <person name="Bhattacharya S.S."/>
            <person name="Shirouzu T."/>
            <person name="Yoshinaga Y."/>
            <person name="Martin F.M."/>
            <person name="Grigoriev I.V."/>
            <person name="Hibbett D.S."/>
        </authorList>
    </citation>
    <scope>NUCLEOTIDE SEQUENCE [LARGE SCALE GENOMIC DNA]</scope>
    <source>
        <strain evidence="1 2">L-15889</strain>
    </source>
</reference>
<dbReference type="EMBL" id="KV429051">
    <property type="protein sequence ID" value="KZT70407.1"/>
    <property type="molecule type" value="Genomic_DNA"/>
</dbReference>
<evidence type="ECO:0000313" key="1">
    <source>
        <dbReference type="EMBL" id="KZT70407.1"/>
    </source>
</evidence>
<accession>A0A165R7K6</accession>
<proteinExistence type="predicted"/>